<reference evidence="2 3" key="1">
    <citation type="submission" date="2016-07" db="EMBL/GenBank/DDBJ databases">
        <title>Draft genome of the white-rot fungus Obba rivulosa 3A-2.</title>
        <authorList>
            <consortium name="DOE Joint Genome Institute"/>
            <person name="Miettinen O."/>
            <person name="Riley R."/>
            <person name="Acob R."/>
            <person name="Barry K."/>
            <person name="Cullen D."/>
            <person name="De Vries R."/>
            <person name="Hainaut M."/>
            <person name="Hatakka A."/>
            <person name="Henrissat B."/>
            <person name="Hilden K."/>
            <person name="Kuo R."/>
            <person name="Labutti K."/>
            <person name="Lipzen A."/>
            <person name="Makela M.R."/>
            <person name="Sandor L."/>
            <person name="Spatafora J.W."/>
            <person name="Grigoriev I.V."/>
            <person name="Hibbett D.S."/>
        </authorList>
    </citation>
    <scope>NUCLEOTIDE SEQUENCE [LARGE SCALE GENOMIC DNA]</scope>
    <source>
        <strain evidence="2 3">3A-2</strain>
    </source>
</reference>
<organism evidence="2 3">
    <name type="scientific">Obba rivulosa</name>
    <dbReference type="NCBI Taxonomy" id="1052685"/>
    <lineage>
        <taxon>Eukaryota</taxon>
        <taxon>Fungi</taxon>
        <taxon>Dikarya</taxon>
        <taxon>Basidiomycota</taxon>
        <taxon>Agaricomycotina</taxon>
        <taxon>Agaricomycetes</taxon>
        <taxon>Polyporales</taxon>
        <taxon>Gelatoporiaceae</taxon>
        <taxon>Obba</taxon>
    </lineage>
</organism>
<dbReference type="InterPro" id="IPR029058">
    <property type="entry name" value="AB_hydrolase_fold"/>
</dbReference>
<keyword evidence="2" id="KW-0378">Hydrolase</keyword>
<accession>A0A8E2AYH4</accession>
<sequence length="253" mass="28020">MSTLASAPSECCVKGVQHSGTPTGTVEKIAGLDTYVARPSENAAQGHQKILFYFADIWGPLYINSKLLQDYFASQGYLVLGIDYLEGDSVAFYLDEPGFVMLDWAAPKYKRIVDCNFVPEWIAAVKEKYGTPESKYSAVGYCLGAPFVMDCVASDLVSAGAFAHPAYLDEDHFRKVKQPLLMSCAENDPTFPIEARRKAEDILVELKATYHIQVFGQANHGFATRGDLQSRLGKWAKERSAEAIVSWFSLFCN</sequence>
<evidence type="ECO:0000259" key="1">
    <source>
        <dbReference type="Pfam" id="PF01738"/>
    </source>
</evidence>
<feature type="domain" description="Dienelactone hydrolase" evidence="1">
    <location>
        <begin position="33"/>
        <end position="249"/>
    </location>
</feature>
<dbReference type="PANTHER" id="PTHR17630:SF44">
    <property type="entry name" value="PROTEIN AIM2"/>
    <property type="match status" value="1"/>
</dbReference>
<keyword evidence="3" id="KW-1185">Reference proteome</keyword>
<protein>
    <submittedName>
        <fullName evidence="2">Alpha/beta-hydrolase</fullName>
    </submittedName>
</protein>
<evidence type="ECO:0000313" key="3">
    <source>
        <dbReference type="Proteomes" id="UP000250043"/>
    </source>
</evidence>
<dbReference type="Gene3D" id="3.40.50.1820">
    <property type="entry name" value="alpha/beta hydrolase"/>
    <property type="match status" value="1"/>
</dbReference>
<evidence type="ECO:0000313" key="2">
    <source>
        <dbReference type="EMBL" id="OCH90524.1"/>
    </source>
</evidence>
<dbReference type="EMBL" id="KV722402">
    <property type="protein sequence ID" value="OCH90524.1"/>
    <property type="molecule type" value="Genomic_DNA"/>
</dbReference>
<gene>
    <name evidence="2" type="ORF">OBBRIDRAFT_793184</name>
</gene>
<dbReference type="InterPro" id="IPR002925">
    <property type="entry name" value="Dienelactn_hydro"/>
</dbReference>
<dbReference type="OrthoDB" id="1393670at2759"/>
<dbReference type="PANTHER" id="PTHR17630">
    <property type="entry name" value="DIENELACTONE HYDROLASE"/>
    <property type="match status" value="1"/>
</dbReference>
<proteinExistence type="predicted"/>
<dbReference type="AlphaFoldDB" id="A0A8E2AYH4"/>
<dbReference type="Proteomes" id="UP000250043">
    <property type="component" value="Unassembled WGS sequence"/>
</dbReference>
<dbReference type="Pfam" id="PF01738">
    <property type="entry name" value="DLH"/>
    <property type="match status" value="1"/>
</dbReference>
<name>A0A8E2AYH4_9APHY</name>
<dbReference type="SUPFAM" id="SSF53474">
    <property type="entry name" value="alpha/beta-Hydrolases"/>
    <property type="match status" value="1"/>
</dbReference>
<dbReference type="GO" id="GO:0016787">
    <property type="term" value="F:hydrolase activity"/>
    <property type="evidence" value="ECO:0007669"/>
    <property type="project" value="UniProtKB-KW"/>
</dbReference>